<accession>U4LDX2</accession>
<organism evidence="1 2">
    <name type="scientific">Pyronema omphalodes (strain CBS 100304)</name>
    <name type="common">Pyronema confluens</name>
    <dbReference type="NCBI Taxonomy" id="1076935"/>
    <lineage>
        <taxon>Eukaryota</taxon>
        <taxon>Fungi</taxon>
        <taxon>Dikarya</taxon>
        <taxon>Ascomycota</taxon>
        <taxon>Pezizomycotina</taxon>
        <taxon>Pezizomycetes</taxon>
        <taxon>Pezizales</taxon>
        <taxon>Pyronemataceae</taxon>
        <taxon>Pyronema</taxon>
    </lineage>
</organism>
<evidence type="ECO:0000313" key="1">
    <source>
        <dbReference type="EMBL" id="CCX30068.1"/>
    </source>
</evidence>
<dbReference type="EMBL" id="HF935415">
    <property type="protein sequence ID" value="CCX30068.1"/>
    <property type="molecule type" value="Genomic_DNA"/>
</dbReference>
<dbReference type="Proteomes" id="UP000018144">
    <property type="component" value="Unassembled WGS sequence"/>
</dbReference>
<sequence length="36" mass="4422">MKPRLYLAYESPSRDQLRIEATEGWWITMWTHAEVR</sequence>
<keyword evidence="2" id="KW-1185">Reference proteome</keyword>
<reference evidence="1 2" key="1">
    <citation type="journal article" date="2013" name="PLoS Genet.">
        <title>The genome and development-dependent transcriptomes of Pyronema confluens: a window into fungal evolution.</title>
        <authorList>
            <person name="Traeger S."/>
            <person name="Altegoer F."/>
            <person name="Freitag M."/>
            <person name="Gabaldon T."/>
            <person name="Kempken F."/>
            <person name="Kumar A."/>
            <person name="Marcet-Houben M."/>
            <person name="Poggeler S."/>
            <person name="Stajich J.E."/>
            <person name="Nowrousian M."/>
        </authorList>
    </citation>
    <scope>NUCLEOTIDE SEQUENCE [LARGE SCALE GENOMIC DNA]</scope>
    <source>
        <strain evidence="2">CBS 100304</strain>
        <tissue evidence="1">Vegetative mycelium</tissue>
    </source>
</reference>
<evidence type="ECO:0000313" key="2">
    <source>
        <dbReference type="Proteomes" id="UP000018144"/>
    </source>
</evidence>
<name>U4LDX2_PYROM</name>
<proteinExistence type="predicted"/>
<protein>
    <submittedName>
        <fullName evidence="1">Uncharacterized protein</fullName>
    </submittedName>
</protein>
<gene>
    <name evidence="1" type="ORF">PCON_08060</name>
</gene>
<dbReference type="AlphaFoldDB" id="U4LDX2"/>